<dbReference type="SUPFAM" id="SSF103473">
    <property type="entry name" value="MFS general substrate transporter"/>
    <property type="match status" value="1"/>
</dbReference>
<dbReference type="InterPro" id="IPR010290">
    <property type="entry name" value="TM_effector"/>
</dbReference>
<gene>
    <name evidence="8" type="ORF">HNP48_006240</name>
</gene>
<feature type="transmembrane region" description="Helical" evidence="7">
    <location>
        <begin position="20"/>
        <end position="43"/>
    </location>
</feature>
<feature type="transmembrane region" description="Helical" evidence="7">
    <location>
        <begin position="148"/>
        <end position="172"/>
    </location>
</feature>
<feature type="transmembrane region" description="Helical" evidence="7">
    <location>
        <begin position="391"/>
        <end position="414"/>
    </location>
</feature>
<evidence type="ECO:0000256" key="4">
    <source>
        <dbReference type="ARBA" id="ARBA00022692"/>
    </source>
</evidence>
<organism evidence="8 9">
    <name type="scientific">Acidovorax soli</name>
    <dbReference type="NCBI Taxonomy" id="592050"/>
    <lineage>
        <taxon>Bacteria</taxon>
        <taxon>Pseudomonadati</taxon>
        <taxon>Pseudomonadota</taxon>
        <taxon>Betaproteobacteria</taxon>
        <taxon>Burkholderiales</taxon>
        <taxon>Comamonadaceae</taxon>
        <taxon>Acidovorax</taxon>
    </lineage>
</organism>
<keyword evidence="5 7" id="KW-1133">Transmembrane helix</keyword>
<keyword evidence="3" id="KW-1003">Cell membrane</keyword>
<proteinExistence type="predicted"/>
<keyword evidence="4 7" id="KW-0812">Transmembrane</keyword>
<evidence type="ECO:0000256" key="3">
    <source>
        <dbReference type="ARBA" id="ARBA00022475"/>
    </source>
</evidence>
<dbReference type="EMBL" id="JACHLK010000020">
    <property type="protein sequence ID" value="MBB6563520.1"/>
    <property type="molecule type" value="Genomic_DNA"/>
</dbReference>
<evidence type="ECO:0000256" key="5">
    <source>
        <dbReference type="ARBA" id="ARBA00022989"/>
    </source>
</evidence>
<name>A0A7X0UDC4_9BURK</name>
<evidence type="ECO:0000256" key="1">
    <source>
        <dbReference type="ARBA" id="ARBA00004651"/>
    </source>
</evidence>
<feature type="transmembrane region" description="Helical" evidence="7">
    <location>
        <begin position="55"/>
        <end position="77"/>
    </location>
</feature>
<evidence type="ECO:0000256" key="7">
    <source>
        <dbReference type="SAM" id="Phobius"/>
    </source>
</evidence>
<sequence>MNASKTHLTGSAQLREHHDYLRLLGARVTGGAANQMLMVALGWQMYDLTGSAWDLGLVGLAQFLPALLLTLPAGHLVDQHDRRLLLAGSLGLQCVVALGLALACAEGWIGSHMILVLSIALGAARALQMPSQQALLPSLVPPALLPRAVAAASSSMQAAVIAGPALGGVLYALGPRVSQLLGQPAAQAGANWGAAVVYSTSLVLLLAAVTAVLAIRHRPLERVRRAPGLAQLTAGIRFIWQRPVVLGAISLDLFAVLLGGATALLPIFARDILHTGPEGLGMLRSAPALGAVVVGLGLARMPINRRVGRALLGAVALFGGSMIAFALATSFWMAFAALAVSGAADMVSVVIRQSLVQLETPDEMRGRVGAVNSVFIGASNQLGEFESGSTAALLGPVGSVLLGGIGTLAIVLLWTRLFPALAQRDRLHS</sequence>
<dbReference type="Pfam" id="PF05977">
    <property type="entry name" value="MFS_3"/>
    <property type="match status" value="1"/>
</dbReference>
<feature type="transmembrane region" description="Helical" evidence="7">
    <location>
        <begin position="311"/>
        <end position="340"/>
    </location>
</feature>
<feature type="transmembrane region" description="Helical" evidence="7">
    <location>
        <begin position="192"/>
        <end position="215"/>
    </location>
</feature>
<dbReference type="RefSeq" id="WP_184864664.1">
    <property type="nucleotide sequence ID" value="NZ_JACHLK010000020.1"/>
</dbReference>
<evidence type="ECO:0000313" key="9">
    <source>
        <dbReference type="Proteomes" id="UP000575083"/>
    </source>
</evidence>
<accession>A0A7X0UDC4</accession>
<feature type="transmembrane region" description="Helical" evidence="7">
    <location>
        <begin position="281"/>
        <end position="299"/>
    </location>
</feature>
<dbReference type="Gene3D" id="1.20.1250.20">
    <property type="entry name" value="MFS general substrate transporter like domains"/>
    <property type="match status" value="1"/>
</dbReference>
<keyword evidence="6 7" id="KW-0472">Membrane</keyword>
<comment type="subcellular location">
    <subcellularLocation>
        <location evidence="1">Cell membrane</location>
        <topology evidence="1">Multi-pass membrane protein</topology>
    </subcellularLocation>
</comment>
<reference evidence="8 9" key="1">
    <citation type="submission" date="2020-08" db="EMBL/GenBank/DDBJ databases">
        <title>Functional genomics of gut bacteria from endangered species of beetles.</title>
        <authorList>
            <person name="Carlos-Shanley C."/>
        </authorList>
    </citation>
    <scope>NUCLEOTIDE SEQUENCE [LARGE SCALE GENOMIC DNA]</scope>
    <source>
        <strain evidence="8 9">S00198</strain>
    </source>
</reference>
<evidence type="ECO:0000256" key="6">
    <source>
        <dbReference type="ARBA" id="ARBA00023136"/>
    </source>
</evidence>
<feature type="transmembrane region" description="Helical" evidence="7">
    <location>
        <begin position="244"/>
        <end position="269"/>
    </location>
</feature>
<comment type="caution">
    <text evidence="8">The sequence shown here is derived from an EMBL/GenBank/DDBJ whole genome shotgun (WGS) entry which is preliminary data.</text>
</comment>
<feature type="transmembrane region" description="Helical" evidence="7">
    <location>
        <begin position="109"/>
        <end position="127"/>
    </location>
</feature>
<protein>
    <submittedName>
        <fullName evidence="8">MFS family permease</fullName>
    </submittedName>
</protein>
<dbReference type="CDD" id="cd06173">
    <property type="entry name" value="MFS_MefA_like"/>
    <property type="match status" value="1"/>
</dbReference>
<dbReference type="PANTHER" id="PTHR23513">
    <property type="entry name" value="INTEGRAL MEMBRANE EFFLUX PROTEIN-RELATED"/>
    <property type="match status" value="1"/>
</dbReference>
<dbReference type="GO" id="GO:0005886">
    <property type="term" value="C:plasma membrane"/>
    <property type="evidence" value="ECO:0007669"/>
    <property type="project" value="UniProtKB-SubCell"/>
</dbReference>
<dbReference type="InterPro" id="IPR036259">
    <property type="entry name" value="MFS_trans_sf"/>
</dbReference>
<keyword evidence="9" id="KW-1185">Reference proteome</keyword>
<keyword evidence="2" id="KW-0813">Transport</keyword>
<evidence type="ECO:0000313" key="8">
    <source>
        <dbReference type="EMBL" id="MBB6563520.1"/>
    </source>
</evidence>
<evidence type="ECO:0000256" key="2">
    <source>
        <dbReference type="ARBA" id="ARBA00022448"/>
    </source>
</evidence>
<dbReference type="AlphaFoldDB" id="A0A7X0UDC4"/>
<feature type="transmembrane region" description="Helical" evidence="7">
    <location>
        <begin position="84"/>
        <end position="103"/>
    </location>
</feature>
<dbReference type="PANTHER" id="PTHR23513:SF9">
    <property type="entry name" value="ENTEROBACTIN EXPORTER ENTS"/>
    <property type="match status" value="1"/>
</dbReference>
<dbReference type="Proteomes" id="UP000575083">
    <property type="component" value="Unassembled WGS sequence"/>
</dbReference>